<dbReference type="EMBL" id="RBAH01000023">
    <property type="protein sequence ID" value="RKN74953.1"/>
    <property type="molecule type" value="Genomic_DNA"/>
</dbReference>
<dbReference type="Gene3D" id="1.10.287.950">
    <property type="entry name" value="Methyl-accepting chemotaxis protein"/>
    <property type="match status" value="2"/>
</dbReference>
<protein>
    <submittedName>
        <fullName evidence="8">YhgE/Pip domain-containing protein</fullName>
    </submittedName>
</protein>
<evidence type="ECO:0000256" key="1">
    <source>
        <dbReference type="ARBA" id="ARBA00004141"/>
    </source>
</evidence>
<dbReference type="GO" id="GO:0140359">
    <property type="term" value="F:ABC-type transporter activity"/>
    <property type="evidence" value="ECO:0007669"/>
    <property type="project" value="InterPro"/>
</dbReference>
<keyword evidence="2 6" id="KW-0812">Transmembrane</keyword>
<dbReference type="InterPro" id="IPR017500">
    <property type="entry name" value="Phage_infect_YhgE_N"/>
</dbReference>
<dbReference type="AlphaFoldDB" id="A0A3B0BNG8"/>
<dbReference type="InterPro" id="IPR017501">
    <property type="entry name" value="Phage_infect_YhgE_C"/>
</dbReference>
<dbReference type="GO" id="GO:0016020">
    <property type="term" value="C:membrane"/>
    <property type="evidence" value="ECO:0007669"/>
    <property type="project" value="UniProtKB-SubCell"/>
</dbReference>
<dbReference type="NCBIfam" id="TIGR03061">
    <property type="entry name" value="pip_yhgE_Nterm"/>
    <property type="match status" value="1"/>
</dbReference>
<dbReference type="OrthoDB" id="9811483at2"/>
<evidence type="ECO:0000256" key="2">
    <source>
        <dbReference type="ARBA" id="ARBA00022692"/>
    </source>
</evidence>
<feature type="transmembrane region" description="Helical" evidence="6">
    <location>
        <begin position="701"/>
        <end position="724"/>
    </location>
</feature>
<dbReference type="NCBIfam" id="TIGR03062">
    <property type="entry name" value="pip_yhgE_Cterm"/>
    <property type="match status" value="1"/>
</dbReference>
<keyword evidence="9" id="KW-1185">Reference proteome</keyword>
<feature type="region of interest" description="Disordered" evidence="5">
    <location>
        <begin position="184"/>
        <end position="204"/>
    </location>
</feature>
<accession>A0A3B0BNG8</accession>
<dbReference type="Proteomes" id="UP000282311">
    <property type="component" value="Unassembled WGS sequence"/>
</dbReference>
<reference evidence="8 9" key="1">
    <citation type="journal article" date="2007" name="Int. J. Syst. Evol. Microbiol.">
        <title>Paenibacillus ginsengarvi sp. nov., isolated from soil from ginseng cultivation.</title>
        <authorList>
            <person name="Yoon M.H."/>
            <person name="Ten L.N."/>
            <person name="Im W.T."/>
        </authorList>
    </citation>
    <scope>NUCLEOTIDE SEQUENCE [LARGE SCALE GENOMIC DNA]</scope>
    <source>
        <strain evidence="8 9">KCTC 13059</strain>
    </source>
</reference>
<feature type="transmembrane region" description="Helical" evidence="6">
    <location>
        <begin position="589"/>
        <end position="610"/>
    </location>
</feature>
<comment type="caution">
    <text evidence="8">The sequence shown here is derived from an EMBL/GenBank/DDBJ whole genome shotgun (WGS) entry which is preliminary data.</text>
</comment>
<dbReference type="InterPro" id="IPR013525">
    <property type="entry name" value="ABC2_TM"/>
</dbReference>
<comment type="subcellular location">
    <subcellularLocation>
        <location evidence="1">Membrane</location>
        <topology evidence="1">Multi-pass membrane protein</topology>
    </subcellularLocation>
</comment>
<feature type="transmembrane region" description="Helical" evidence="6">
    <location>
        <begin position="548"/>
        <end position="568"/>
    </location>
</feature>
<dbReference type="SUPFAM" id="SSF58104">
    <property type="entry name" value="Methyl-accepting chemotaxis protein (MCP) signaling domain"/>
    <property type="match status" value="1"/>
</dbReference>
<dbReference type="Pfam" id="PF12698">
    <property type="entry name" value="ABC2_membrane_3"/>
    <property type="match status" value="2"/>
</dbReference>
<dbReference type="InterPro" id="IPR023908">
    <property type="entry name" value="xxxLxxG_rpt"/>
</dbReference>
<evidence type="ECO:0000259" key="7">
    <source>
        <dbReference type="Pfam" id="PF12698"/>
    </source>
</evidence>
<feature type="transmembrane region" description="Helical" evidence="6">
    <location>
        <begin position="21"/>
        <end position="44"/>
    </location>
</feature>
<gene>
    <name evidence="8" type="ORF">D7M11_25775</name>
</gene>
<name>A0A3B0BNG8_9BACL</name>
<keyword evidence="4 6" id="KW-0472">Membrane</keyword>
<evidence type="ECO:0000256" key="6">
    <source>
        <dbReference type="SAM" id="Phobius"/>
    </source>
</evidence>
<evidence type="ECO:0000256" key="4">
    <source>
        <dbReference type="ARBA" id="ARBA00023136"/>
    </source>
</evidence>
<feature type="transmembrane region" description="Helical" evidence="6">
    <location>
        <begin position="648"/>
        <end position="674"/>
    </location>
</feature>
<dbReference type="NCBIfam" id="TIGR03057">
    <property type="entry name" value="xxxLxxG_by_4"/>
    <property type="match status" value="2"/>
</dbReference>
<evidence type="ECO:0000313" key="9">
    <source>
        <dbReference type="Proteomes" id="UP000282311"/>
    </source>
</evidence>
<organism evidence="8 9">
    <name type="scientific">Paenibacillus ginsengarvi</name>
    <dbReference type="NCBI Taxonomy" id="400777"/>
    <lineage>
        <taxon>Bacteria</taxon>
        <taxon>Bacillati</taxon>
        <taxon>Bacillota</taxon>
        <taxon>Bacilli</taxon>
        <taxon>Bacillales</taxon>
        <taxon>Paenibacillaceae</taxon>
        <taxon>Paenibacillus</taxon>
    </lineage>
</organism>
<evidence type="ECO:0000256" key="3">
    <source>
        <dbReference type="ARBA" id="ARBA00022989"/>
    </source>
</evidence>
<dbReference type="Gene3D" id="3.40.1710.10">
    <property type="entry name" value="abc type-2 transporter like domain"/>
    <property type="match status" value="1"/>
</dbReference>
<dbReference type="RefSeq" id="WP_120750148.1">
    <property type="nucleotide sequence ID" value="NZ_RBAH01000023.1"/>
</dbReference>
<evidence type="ECO:0000256" key="5">
    <source>
        <dbReference type="SAM" id="MobiDB-lite"/>
    </source>
</evidence>
<keyword evidence="3 6" id="KW-1133">Transmembrane helix</keyword>
<feature type="transmembrane region" description="Helical" evidence="6">
    <location>
        <begin position="616"/>
        <end position="641"/>
    </location>
</feature>
<sequence length="743" mass="77187">MFKGIRQFGKELAAIGRNHKVLIPVIAVIMVPVLYAAMFLGAFWDPYGRLDDLPVAIVNRDKGAEFSGKTLKIGSDFEQQLKENKQFDWRFVSQEEATEGLKNNTYYMAIEIPEDFSEKTTTLTTDHPAPAKLTFLPNESYNFLASQIGNTAVEKMKAMLNKEVTEAYARTVFGQMEQLADGLGKASDGAGQLADGTSKAKDGAQQIEQNLQKLASGSLSLQEGVSQLAAGGGQLNQGAAGLNAGAANLADGLAKLSAAQQELGAGASELGSGAASLGAGASSLGGGLAQLADGSDKLAVSSGQAEQAAGRIADGLGQSAAGAAKLEQGAAQLSQGLEQLAAANAQLAQDASFQKLLASSKQLAAGAAEANKAQQQLSEGAKQLHGGTAQLKDGLSTFGGKVKEAEAGAQQVAAGGQKLTAGAEQFNAGMTQFGGKLAEAKAGGAELAAGAKQLSSGAADLNQGLGKLKGSVAPFVDGTAQLEDGAKQVAAGLLQLDDGSHELSGKLSDASTKTSGLKASDSTYDMFTGPIELDVQRVNEVPNYGTGFAPYFLSLGLYVGALLLTIVYSVREPAERPTSGWSWFWSKALTLSLVGVVQALVADAVLLYGLDLEVKSVPLFVLFSVLTSVTFMMLIQFLVTVLQNPGRFIAIVVLIFQLTSSAGTFPLELIPSWLQKVTPWMPMTYSVSGFKDVISSGDFGAMWTSAGVLAVIAVLFAALTYVFFTASHRKLKLADQPNPVTAA</sequence>
<evidence type="ECO:0000313" key="8">
    <source>
        <dbReference type="EMBL" id="RKN74953.1"/>
    </source>
</evidence>
<feature type="domain" description="ABC-2 type transporter transmembrane" evidence="7">
    <location>
        <begin position="26"/>
        <end position="163"/>
    </location>
</feature>
<proteinExistence type="predicted"/>
<dbReference type="PANTHER" id="PTHR43077">
    <property type="entry name" value="TRANSPORT PERMEASE YVFS-RELATED"/>
    <property type="match status" value="1"/>
</dbReference>
<dbReference type="InterPro" id="IPR051328">
    <property type="entry name" value="T7SS_ABC-Transporter"/>
</dbReference>
<feature type="domain" description="ABC-2 type transporter transmembrane" evidence="7">
    <location>
        <begin position="538"/>
        <end position="721"/>
    </location>
</feature>
<dbReference type="PANTHER" id="PTHR43077:SF5">
    <property type="entry name" value="PHAGE INFECTION PROTEIN"/>
    <property type="match status" value="1"/>
</dbReference>